<organism evidence="7 8">
    <name type="scientific">Panacibacter microcysteis</name>
    <dbReference type="NCBI Taxonomy" id="2793269"/>
    <lineage>
        <taxon>Bacteria</taxon>
        <taxon>Pseudomonadati</taxon>
        <taxon>Bacteroidota</taxon>
        <taxon>Chitinophagia</taxon>
        <taxon>Chitinophagales</taxon>
        <taxon>Chitinophagaceae</taxon>
        <taxon>Panacibacter</taxon>
    </lineage>
</organism>
<evidence type="ECO:0000313" key="7">
    <source>
        <dbReference type="EMBL" id="MBG9377156.1"/>
    </source>
</evidence>
<sequence length="441" mass="49448">MKPISAKEFIIAGAAGFLVGLRLLGPGFGFVYLAAAGVCMYFAFKDDLYRLFTVLPYVVYTEVFIHGAAGVSYVPYLFMEYFLMALFVIMLLRKGGEMKLHSRCAFPLFLYAIIETLDMIRTEDVTYARNMLTFTYLLLVCSLWASATIFNARVREQVIKHVLLAGVYIAGNILVAHFTHNITYSLVSSSEATNRMAPVQISAYLGVSCSMLFLYIMNDENKKQFTLNVIVFTIILGLMVLTFSRGGLYFLSSVIALYILFNFKQIGKMAVFLLFVPIGYMIYYYAMSATDGKIEARYVEKGNSGRTELVEAGFQLLADEPLVGVGTGNYGKEIVDRDLYGSESGAHNEFVRAAAEHGILGIFCYWGFYIIIGIEFIMRRKRERDFSLYILLLFCLIIVHNGLKIGLQPFILAIALATPTLVKSTRKKHAAFPIRNTLPAS</sequence>
<comment type="caution">
    <text evidence="7">The sequence shown here is derived from an EMBL/GenBank/DDBJ whole genome shotgun (WGS) entry which is preliminary data.</text>
</comment>
<evidence type="ECO:0000313" key="8">
    <source>
        <dbReference type="Proteomes" id="UP000628448"/>
    </source>
</evidence>
<feature type="transmembrane region" description="Helical" evidence="5">
    <location>
        <begin position="247"/>
        <end position="263"/>
    </location>
</feature>
<feature type="transmembrane region" description="Helical" evidence="5">
    <location>
        <begin position="132"/>
        <end position="150"/>
    </location>
</feature>
<name>A0A931GUX2_9BACT</name>
<feature type="transmembrane region" description="Helical" evidence="5">
    <location>
        <begin position="64"/>
        <end position="92"/>
    </location>
</feature>
<evidence type="ECO:0000259" key="6">
    <source>
        <dbReference type="Pfam" id="PF04932"/>
    </source>
</evidence>
<keyword evidence="7" id="KW-0436">Ligase</keyword>
<accession>A0A931GUX2</accession>
<keyword evidence="4 5" id="KW-0472">Membrane</keyword>
<feature type="transmembrane region" description="Helical" evidence="5">
    <location>
        <begin position="225"/>
        <end position="241"/>
    </location>
</feature>
<evidence type="ECO:0000256" key="4">
    <source>
        <dbReference type="ARBA" id="ARBA00023136"/>
    </source>
</evidence>
<feature type="domain" description="O-antigen ligase-related" evidence="6">
    <location>
        <begin position="231"/>
        <end position="365"/>
    </location>
</feature>
<gene>
    <name evidence="7" type="ORF">I5907_13010</name>
</gene>
<keyword evidence="8" id="KW-1185">Reference proteome</keyword>
<dbReference type="PANTHER" id="PTHR37422">
    <property type="entry name" value="TEICHURONIC ACID BIOSYNTHESIS PROTEIN TUAE"/>
    <property type="match status" value="1"/>
</dbReference>
<comment type="subcellular location">
    <subcellularLocation>
        <location evidence="1">Membrane</location>
        <topology evidence="1">Multi-pass membrane protein</topology>
    </subcellularLocation>
</comment>
<dbReference type="EMBL" id="JADWYR010000002">
    <property type="protein sequence ID" value="MBG9377156.1"/>
    <property type="molecule type" value="Genomic_DNA"/>
</dbReference>
<evidence type="ECO:0000256" key="1">
    <source>
        <dbReference type="ARBA" id="ARBA00004141"/>
    </source>
</evidence>
<evidence type="ECO:0000256" key="2">
    <source>
        <dbReference type="ARBA" id="ARBA00022692"/>
    </source>
</evidence>
<feature type="transmembrane region" description="Helical" evidence="5">
    <location>
        <begin position="386"/>
        <end position="403"/>
    </location>
</feature>
<dbReference type="Proteomes" id="UP000628448">
    <property type="component" value="Unassembled WGS sequence"/>
</dbReference>
<dbReference type="AlphaFoldDB" id="A0A931GUX2"/>
<dbReference type="Pfam" id="PF04932">
    <property type="entry name" value="Wzy_C"/>
    <property type="match status" value="1"/>
</dbReference>
<feature type="transmembrane region" description="Helical" evidence="5">
    <location>
        <begin position="199"/>
        <end position="218"/>
    </location>
</feature>
<protein>
    <submittedName>
        <fullName evidence="7">O-antigen ligase family protein</fullName>
    </submittedName>
</protein>
<feature type="transmembrane region" description="Helical" evidence="5">
    <location>
        <begin position="162"/>
        <end position="179"/>
    </location>
</feature>
<dbReference type="GO" id="GO:0016874">
    <property type="term" value="F:ligase activity"/>
    <property type="evidence" value="ECO:0007669"/>
    <property type="project" value="UniProtKB-KW"/>
</dbReference>
<evidence type="ECO:0000256" key="5">
    <source>
        <dbReference type="SAM" id="Phobius"/>
    </source>
</evidence>
<dbReference type="PANTHER" id="PTHR37422:SF17">
    <property type="entry name" value="O-ANTIGEN LIGASE"/>
    <property type="match status" value="1"/>
</dbReference>
<evidence type="ECO:0000256" key="3">
    <source>
        <dbReference type="ARBA" id="ARBA00022989"/>
    </source>
</evidence>
<dbReference type="InterPro" id="IPR007016">
    <property type="entry name" value="O-antigen_ligase-rel_domated"/>
</dbReference>
<dbReference type="RefSeq" id="WP_196991255.1">
    <property type="nucleotide sequence ID" value="NZ_JADWYR010000002.1"/>
</dbReference>
<keyword evidence="2 5" id="KW-0812">Transmembrane</keyword>
<feature type="transmembrane region" description="Helical" evidence="5">
    <location>
        <begin position="104"/>
        <end position="120"/>
    </location>
</feature>
<feature type="transmembrane region" description="Helical" evidence="5">
    <location>
        <begin position="358"/>
        <end position="377"/>
    </location>
</feature>
<reference evidence="7" key="1">
    <citation type="submission" date="2020-11" db="EMBL/GenBank/DDBJ databases">
        <title>Bacterial whole genome sequence for Panacibacter sp. DH6.</title>
        <authorList>
            <person name="Le V."/>
            <person name="Ko S."/>
            <person name="Ahn C.-Y."/>
            <person name="Oh H.-M."/>
        </authorList>
    </citation>
    <scope>NUCLEOTIDE SEQUENCE</scope>
    <source>
        <strain evidence="7">DH6</strain>
    </source>
</reference>
<dbReference type="InterPro" id="IPR051533">
    <property type="entry name" value="WaaL-like"/>
</dbReference>
<proteinExistence type="predicted"/>
<feature type="transmembrane region" description="Helical" evidence="5">
    <location>
        <begin position="270"/>
        <end position="287"/>
    </location>
</feature>
<feature type="transmembrane region" description="Helical" evidence="5">
    <location>
        <begin position="21"/>
        <end position="44"/>
    </location>
</feature>
<keyword evidence="3 5" id="KW-1133">Transmembrane helix</keyword>
<dbReference type="GO" id="GO:0016020">
    <property type="term" value="C:membrane"/>
    <property type="evidence" value="ECO:0007669"/>
    <property type="project" value="UniProtKB-SubCell"/>
</dbReference>